<dbReference type="KEGG" id="gai:IMCC3135_13580"/>
<keyword evidence="2" id="KW-1185">Reference proteome</keyword>
<protein>
    <submittedName>
        <fullName evidence="1">Uncharacterized protein</fullName>
    </submittedName>
</protein>
<reference evidence="1 2" key="1">
    <citation type="submission" date="2016-12" db="EMBL/GenBank/DDBJ databases">
        <authorList>
            <person name="Song W.-J."/>
            <person name="Kurnit D.M."/>
        </authorList>
    </citation>
    <scope>NUCLEOTIDE SEQUENCE [LARGE SCALE GENOMIC DNA]</scope>
    <source>
        <strain evidence="1 2">IMCC3135</strain>
    </source>
</reference>
<dbReference type="Proteomes" id="UP000250079">
    <property type="component" value="Chromosome"/>
</dbReference>
<proteinExistence type="predicted"/>
<evidence type="ECO:0000313" key="1">
    <source>
        <dbReference type="EMBL" id="ASJ72801.1"/>
    </source>
</evidence>
<dbReference type="EMBL" id="CP018632">
    <property type="protein sequence ID" value="ASJ72801.1"/>
    <property type="molecule type" value="Genomic_DNA"/>
</dbReference>
<evidence type="ECO:0000313" key="2">
    <source>
        <dbReference type="Proteomes" id="UP000250079"/>
    </source>
</evidence>
<name>A0A2Z2NS21_9GAMM</name>
<dbReference type="AlphaFoldDB" id="A0A2Z2NS21"/>
<accession>A0A2Z2NS21</accession>
<sequence length="75" mass="8644">MKMGMDMELVIIKRIIDVLDGVFEIVPRPSICKYVTRYFAHSLWLHILNNAQELTDSLPVSTRRTESIQNVGVLQ</sequence>
<organism evidence="1 2">
    <name type="scientific">Granulosicoccus antarcticus IMCC3135</name>
    <dbReference type="NCBI Taxonomy" id="1192854"/>
    <lineage>
        <taxon>Bacteria</taxon>
        <taxon>Pseudomonadati</taxon>
        <taxon>Pseudomonadota</taxon>
        <taxon>Gammaproteobacteria</taxon>
        <taxon>Chromatiales</taxon>
        <taxon>Granulosicoccaceae</taxon>
        <taxon>Granulosicoccus</taxon>
    </lineage>
</organism>
<gene>
    <name evidence="1" type="ORF">IMCC3135_13580</name>
</gene>